<proteinExistence type="predicted"/>
<dbReference type="OrthoDB" id="8411007at2"/>
<evidence type="ECO:0000313" key="2">
    <source>
        <dbReference type="Proteomes" id="UP000295238"/>
    </source>
</evidence>
<dbReference type="Proteomes" id="UP000295238">
    <property type="component" value="Unassembled WGS sequence"/>
</dbReference>
<keyword evidence="2" id="KW-1185">Reference proteome</keyword>
<evidence type="ECO:0000313" key="1">
    <source>
        <dbReference type="EMBL" id="TDK32235.1"/>
    </source>
</evidence>
<reference evidence="1 2" key="1">
    <citation type="submission" date="2019-03" db="EMBL/GenBank/DDBJ databases">
        <title>Rhizobium sp. nov., an bacterium isolated from biocrust in Mu Us Desert.</title>
        <authorList>
            <person name="Lixiong L."/>
        </authorList>
    </citation>
    <scope>NUCLEOTIDE SEQUENCE [LARGE SCALE GENOMIC DNA]</scope>
    <source>
        <strain evidence="1 2">SPY-1</strain>
    </source>
</reference>
<dbReference type="RefSeq" id="WP_133317574.1">
    <property type="nucleotide sequence ID" value="NZ_SMTL01000005.1"/>
</dbReference>
<accession>A0A4R5UB23</accession>
<comment type="caution">
    <text evidence="1">The sequence shown here is derived from an EMBL/GenBank/DDBJ whole genome shotgun (WGS) entry which is preliminary data.</text>
</comment>
<protein>
    <submittedName>
        <fullName evidence="1">Uncharacterized protein</fullName>
    </submittedName>
</protein>
<name>A0A4R5UB23_9HYPH</name>
<sequence>MTMIQVGAAQVSDSGVLTFMHDTYEKWFHDGINACSYRQMYRVASDIAATLTIPRELRGIAGKVVRLLAPVIDKPIAPAKLLARARTEFTRLQREMAVHEQVEMRMPS</sequence>
<dbReference type="AlphaFoldDB" id="A0A4R5UB23"/>
<organism evidence="1 2">
    <name type="scientific">Rhizobium deserti</name>
    <dbReference type="NCBI Taxonomy" id="2547961"/>
    <lineage>
        <taxon>Bacteria</taxon>
        <taxon>Pseudomonadati</taxon>
        <taxon>Pseudomonadota</taxon>
        <taxon>Alphaproteobacteria</taxon>
        <taxon>Hyphomicrobiales</taxon>
        <taxon>Rhizobiaceae</taxon>
        <taxon>Rhizobium/Agrobacterium group</taxon>
        <taxon>Rhizobium</taxon>
    </lineage>
</organism>
<dbReference type="EMBL" id="SMTL01000005">
    <property type="protein sequence ID" value="TDK32235.1"/>
    <property type="molecule type" value="Genomic_DNA"/>
</dbReference>
<gene>
    <name evidence="1" type="ORF">E2F50_18110</name>
</gene>